<organism evidence="6 7">
    <name type="scientific">Barnesiella intestinihominis YIT 11860</name>
    <dbReference type="NCBI Taxonomy" id="742726"/>
    <lineage>
        <taxon>Bacteria</taxon>
        <taxon>Pseudomonadati</taxon>
        <taxon>Bacteroidota</taxon>
        <taxon>Bacteroidia</taxon>
        <taxon>Bacteroidales</taxon>
        <taxon>Barnesiellaceae</taxon>
        <taxon>Barnesiella</taxon>
    </lineage>
</organism>
<feature type="binding site" evidence="3">
    <location>
        <position position="311"/>
    </location>
    <ligand>
        <name>Zn(2+)</name>
        <dbReference type="ChEBI" id="CHEBI:29105"/>
        <label>2</label>
    </ligand>
</feature>
<dbReference type="RefSeq" id="WP_008862701.1">
    <property type="nucleotide sequence ID" value="NZ_CAXSYG010000003.1"/>
</dbReference>
<feature type="binding site" evidence="3">
    <location>
        <position position="135"/>
    </location>
    <ligand>
        <name>Mg(2+)</name>
        <dbReference type="ChEBI" id="CHEBI:18420"/>
    </ligand>
</feature>
<feature type="signal peptide" evidence="5">
    <location>
        <begin position="1"/>
        <end position="22"/>
    </location>
</feature>
<feature type="binding site" evidence="3">
    <location>
        <position position="267"/>
    </location>
    <ligand>
        <name>Zn(2+)</name>
        <dbReference type="ChEBI" id="CHEBI:29105"/>
        <label>2</label>
    </ligand>
</feature>
<keyword evidence="7" id="KW-1185">Reference proteome</keyword>
<feature type="active site" description="Phosphoserine intermediate" evidence="2">
    <location>
        <position position="84"/>
    </location>
</feature>
<dbReference type="GO" id="GO:0046872">
    <property type="term" value="F:metal ion binding"/>
    <property type="evidence" value="ECO:0007669"/>
    <property type="project" value="UniProtKB-KW"/>
</dbReference>
<evidence type="ECO:0000256" key="5">
    <source>
        <dbReference type="SAM" id="SignalP"/>
    </source>
</evidence>
<dbReference type="Gene3D" id="3.40.720.10">
    <property type="entry name" value="Alkaline Phosphatase, subunit A"/>
    <property type="match status" value="1"/>
</dbReference>
<comment type="cofactor">
    <cofactor evidence="3">
        <name>Mg(2+)</name>
        <dbReference type="ChEBI" id="CHEBI:18420"/>
    </cofactor>
    <text evidence="3">Binds 1 Mg(2+) ion.</text>
</comment>
<keyword evidence="1" id="KW-0597">Phosphoprotein</keyword>
<evidence type="ECO:0000256" key="2">
    <source>
        <dbReference type="PIRSR" id="PIRSR601952-1"/>
    </source>
</evidence>
<dbReference type="AlphaFoldDB" id="K0WUL1"/>
<feature type="binding site" evidence="3">
    <location>
        <position position="35"/>
    </location>
    <ligand>
        <name>Zn(2+)</name>
        <dbReference type="ChEBI" id="CHEBI:29105"/>
        <label>2</label>
    </ligand>
</feature>
<keyword evidence="3" id="KW-0460">Magnesium</keyword>
<dbReference type="PRINTS" id="PR00113">
    <property type="entry name" value="ALKPHPHTASE"/>
</dbReference>
<dbReference type="eggNOG" id="COG1785">
    <property type="taxonomic scope" value="Bacteria"/>
</dbReference>
<dbReference type="GO" id="GO:0004035">
    <property type="term" value="F:alkaline phosphatase activity"/>
    <property type="evidence" value="ECO:0007669"/>
    <property type="project" value="TreeGrafter"/>
</dbReference>
<feature type="binding site" evidence="3">
    <location>
        <position position="35"/>
    </location>
    <ligand>
        <name>Mg(2+)</name>
        <dbReference type="ChEBI" id="CHEBI:18420"/>
    </ligand>
</feature>
<evidence type="ECO:0008006" key="8">
    <source>
        <dbReference type="Google" id="ProtNLM"/>
    </source>
</evidence>
<sequence>MKQFAKKSLVLFIALFFTAALSAKTPKYIFYCIGDGMSFAHVMATQLFYENGNYEDGNESLVFLDFPVRSAIRTYANNSLITCSAAAGTALATGHKTNLAHIGIGPDKQPLTSVAKQLRDKGYAIGIITSGQLDDATPAAFYAGQMRNDTYQIGKEGADSQFDFLAGSTLMKPFNRRDPSQPYIYDYYRQKGYTVCRGPEGYNSKKNADKILLVDTDTTLKKWLPYVIEREPGKLGLEFMVQAGIEKLYKKKNKKGFFMMIEGASIDHASHPRDIATAIKETIEFDRSVRLAYEFYKKHPDETLIIVTADHETGGLTIGETTTHPFNWEYVNYQKMSKESLSKLFQKMRETGEIDTWEKTKKILAENTGLWDKIPVNAGEEAQLMQCYYETIVKKSSKQEITLYAKSEPLVADAIALLNKKIGVGWTSFSHTGGFVPFYAIGCQARQFGALNDNIEIPNTIRKIMKIK</sequence>
<dbReference type="Pfam" id="PF00245">
    <property type="entry name" value="Alk_phosphatase"/>
    <property type="match status" value="2"/>
</dbReference>
<dbReference type="PATRIC" id="fig|742726.3.peg.2410"/>
<dbReference type="Proteomes" id="UP000006044">
    <property type="component" value="Unassembled WGS sequence"/>
</dbReference>
<name>K0WUL1_9BACT</name>
<dbReference type="HOGENOM" id="CLU_008539_5_0_10"/>
<dbReference type="SMART" id="SM00098">
    <property type="entry name" value="alkPPc"/>
    <property type="match status" value="1"/>
</dbReference>
<keyword evidence="5" id="KW-0732">Signal</keyword>
<dbReference type="CDD" id="cd16012">
    <property type="entry name" value="ALP"/>
    <property type="match status" value="1"/>
</dbReference>
<dbReference type="EMBL" id="ADLE01000015">
    <property type="protein sequence ID" value="EJZ62957.1"/>
    <property type="molecule type" value="Genomic_DNA"/>
</dbReference>
<feature type="binding site" evidence="3">
    <location>
        <position position="271"/>
    </location>
    <ligand>
        <name>Zn(2+)</name>
        <dbReference type="ChEBI" id="CHEBI:29105"/>
        <label>2</label>
    </ligand>
</feature>
<protein>
    <recommendedName>
        <fullName evidence="8">Alkaline phosphatase</fullName>
    </recommendedName>
</protein>
<keyword evidence="3" id="KW-0479">Metal-binding</keyword>
<dbReference type="GeneID" id="77849509"/>
<comment type="similarity">
    <text evidence="4">Belongs to the alkaline phosphatase family.</text>
</comment>
<evidence type="ECO:0000256" key="3">
    <source>
        <dbReference type="PIRSR" id="PIRSR601952-2"/>
    </source>
</evidence>
<proteinExistence type="inferred from homology"/>
<keyword evidence="3" id="KW-0862">Zinc</keyword>
<evidence type="ECO:0000256" key="4">
    <source>
        <dbReference type="RuleBase" id="RU003946"/>
    </source>
</evidence>
<dbReference type="STRING" id="742726.HMPREF9448_02311"/>
<evidence type="ECO:0000256" key="1">
    <source>
        <dbReference type="ARBA" id="ARBA00022553"/>
    </source>
</evidence>
<feature type="binding site" evidence="3">
    <location>
        <position position="310"/>
    </location>
    <ligand>
        <name>Zn(2+)</name>
        <dbReference type="ChEBI" id="CHEBI:29105"/>
        <label>2</label>
    </ligand>
</feature>
<accession>K0WUL1</accession>
<comment type="caution">
    <text evidence="6">The sequence shown here is derived from an EMBL/GenBank/DDBJ whole genome shotgun (WGS) entry which is preliminary data.</text>
</comment>
<evidence type="ECO:0000313" key="6">
    <source>
        <dbReference type="EMBL" id="EJZ62957.1"/>
    </source>
</evidence>
<reference evidence="6 7" key="1">
    <citation type="submission" date="2012-08" db="EMBL/GenBank/DDBJ databases">
        <title>The Genome Sequence of Barnesiella intestinihominis YIT 11860.</title>
        <authorList>
            <consortium name="The Broad Institute Genome Sequencing Platform"/>
            <person name="Earl A."/>
            <person name="Ward D."/>
            <person name="Feldgarden M."/>
            <person name="Gevers D."/>
            <person name="Morotomi M."/>
            <person name="Walker B."/>
            <person name="Young S.K."/>
            <person name="Zeng Q."/>
            <person name="Gargeya S."/>
            <person name="Fitzgerald M."/>
            <person name="Haas B."/>
            <person name="Abouelleil A."/>
            <person name="Alvarado L."/>
            <person name="Arachchi H.M."/>
            <person name="Berlin A.M."/>
            <person name="Chapman S.B."/>
            <person name="Goldberg J."/>
            <person name="Griggs A."/>
            <person name="Gujja S."/>
            <person name="Hansen M."/>
            <person name="Howarth C."/>
            <person name="Imamovic A."/>
            <person name="Larimer J."/>
            <person name="McCowen C."/>
            <person name="Montmayeur A."/>
            <person name="Murphy C."/>
            <person name="Neiman D."/>
            <person name="Pearson M."/>
            <person name="Priest M."/>
            <person name="Roberts A."/>
            <person name="Saif S."/>
            <person name="Shea T."/>
            <person name="Sisk P."/>
            <person name="Sykes S."/>
            <person name="Wortman J."/>
            <person name="Nusbaum C."/>
            <person name="Birren B."/>
        </authorList>
    </citation>
    <scope>NUCLEOTIDE SEQUENCE [LARGE SCALE GENOMIC DNA]</scope>
    <source>
        <strain evidence="6 7">YIT 11860</strain>
    </source>
</reference>
<gene>
    <name evidence="6" type="ORF">HMPREF9448_02311</name>
</gene>
<dbReference type="InterPro" id="IPR001952">
    <property type="entry name" value="Alkaline_phosphatase"/>
</dbReference>
<dbReference type="PANTHER" id="PTHR11596">
    <property type="entry name" value="ALKALINE PHOSPHATASE"/>
    <property type="match status" value="1"/>
</dbReference>
<evidence type="ECO:0000313" key="7">
    <source>
        <dbReference type="Proteomes" id="UP000006044"/>
    </source>
</evidence>
<dbReference type="SUPFAM" id="SSF53649">
    <property type="entry name" value="Alkaline phosphatase-like"/>
    <property type="match status" value="1"/>
</dbReference>
<feature type="binding site" evidence="3">
    <location>
        <position position="431"/>
    </location>
    <ligand>
        <name>Zn(2+)</name>
        <dbReference type="ChEBI" id="CHEBI:29105"/>
        <label>2</label>
    </ligand>
</feature>
<dbReference type="PANTHER" id="PTHR11596:SF5">
    <property type="entry name" value="ALKALINE PHOSPHATASE"/>
    <property type="match status" value="1"/>
</dbReference>
<comment type="cofactor">
    <cofactor evidence="3">
        <name>Zn(2+)</name>
        <dbReference type="ChEBI" id="CHEBI:29105"/>
    </cofactor>
    <text evidence="3">Binds 2 Zn(2+) ions.</text>
</comment>
<feature type="chain" id="PRO_5003844011" description="Alkaline phosphatase" evidence="5">
    <location>
        <begin position="23"/>
        <end position="468"/>
    </location>
</feature>
<dbReference type="Gene3D" id="1.10.60.40">
    <property type="match status" value="1"/>
</dbReference>
<feature type="binding site" evidence="3">
    <location>
        <position position="262"/>
    </location>
    <ligand>
        <name>Mg(2+)</name>
        <dbReference type="ChEBI" id="CHEBI:18420"/>
    </ligand>
</feature>
<dbReference type="OrthoDB" id="9794455at2"/>
<dbReference type="InterPro" id="IPR017850">
    <property type="entry name" value="Alkaline_phosphatase_core_sf"/>
</dbReference>
<feature type="binding site" evidence="3">
    <location>
        <position position="137"/>
    </location>
    <ligand>
        <name>Mg(2+)</name>
        <dbReference type="ChEBI" id="CHEBI:18420"/>
    </ligand>
</feature>